<dbReference type="CDD" id="cd07043">
    <property type="entry name" value="STAS_anti-anti-sigma_factors"/>
    <property type="match status" value="1"/>
</dbReference>
<protein>
    <recommendedName>
        <fullName evidence="2">Anti-sigma factor antagonist</fullName>
    </recommendedName>
</protein>
<sequence>MGIETNAKDGILTIRIRDQRMVDEALLEQLERDVTAMLDKSTEERVILDFESVQFMSSSMLGKLVKIHKQCQGFKVKLKLSGVSPEIREVFKITRLDKLFDLEKDEAAARKAFLKRGIFG</sequence>
<dbReference type="PANTHER" id="PTHR33495">
    <property type="entry name" value="ANTI-SIGMA FACTOR ANTAGONIST TM_1081-RELATED-RELATED"/>
    <property type="match status" value="1"/>
</dbReference>
<dbReference type="OrthoDB" id="287590at2"/>
<dbReference type="Proteomes" id="UP000317429">
    <property type="component" value="Chromosome"/>
</dbReference>
<dbReference type="EMBL" id="CP036291">
    <property type="protein sequence ID" value="QDU88587.1"/>
    <property type="molecule type" value="Genomic_DNA"/>
</dbReference>
<proteinExistence type="inferred from homology"/>
<dbReference type="InterPro" id="IPR003658">
    <property type="entry name" value="Anti-sigma_ant"/>
</dbReference>
<reference evidence="4 5" key="1">
    <citation type="submission" date="2019-02" db="EMBL/GenBank/DDBJ databases">
        <title>Deep-cultivation of Planctomycetes and their phenomic and genomic characterization uncovers novel biology.</title>
        <authorList>
            <person name="Wiegand S."/>
            <person name="Jogler M."/>
            <person name="Boedeker C."/>
            <person name="Pinto D."/>
            <person name="Vollmers J."/>
            <person name="Rivas-Marin E."/>
            <person name="Kohn T."/>
            <person name="Peeters S.H."/>
            <person name="Heuer A."/>
            <person name="Rast P."/>
            <person name="Oberbeckmann S."/>
            <person name="Bunk B."/>
            <person name="Jeske O."/>
            <person name="Meyerdierks A."/>
            <person name="Storesund J.E."/>
            <person name="Kallscheuer N."/>
            <person name="Luecker S."/>
            <person name="Lage O.M."/>
            <person name="Pohl T."/>
            <person name="Merkel B.J."/>
            <person name="Hornburger P."/>
            <person name="Mueller R.-W."/>
            <person name="Bruemmer F."/>
            <person name="Labrenz M."/>
            <person name="Spormann A.M."/>
            <person name="Op den Camp H."/>
            <person name="Overmann J."/>
            <person name="Amann R."/>
            <person name="Jetten M.S.M."/>
            <person name="Mascher T."/>
            <person name="Medema M.H."/>
            <person name="Devos D.P."/>
            <person name="Kaster A.-K."/>
            <person name="Ovreas L."/>
            <person name="Rohde M."/>
            <person name="Galperin M.Y."/>
            <person name="Jogler C."/>
        </authorList>
    </citation>
    <scope>NUCLEOTIDE SEQUENCE [LARGE SCALE GENOMIC DNA]</scope>
    <source>
        <strain evidence="4 5">Pla175</strain>
    </source>
</reference>
<gene>
    <name evidence="4" type="primary">spoIIAA</name>
    <name evidence="4" type="ORF">Pla175_19670</name>
</gene>
<dbReference type="GO" id="GO:0043856">
    <property type="term" value="F:anti-sigma factor antagonist activity"/>
    <property type="evidence" value="ECO:0007669"/>
    <property type="project" value="InterPro"/>
</dbReference>
<feature type="domain" description="STAS" evidence="3">
    <location>
        <begin position="22"/>
        <end position="116"/>
    </location>
</feature>
<dbReference type="NCBIfam" id="TIGR00377">
    <property type="entry name" value="ant_ant_sig"/>
    <property type="match status" value="1"/>
</dbReference>
<dbReference type="PANTHER" id="PTHR33495:SF2">
    <property type="entry name" value="ANTI-SIGMA FACTOR ANTAGONIST TM_1081-RELATED"/>
    <property type="match status" value="1"/>
</dbReference>
<organism evidence="4 5">
    <name type="scientific">Pirellulimonas nuda</name>
    <dbReference type="NCBI Taxonomy" id="2528009"/>
    <lineage>
        <taxon>Bacteria</taxon>
        <taxon>Pseudomonadati</taxon>
        <taxon>Planctomycetota</taxon>
        <taxon>Planctomycetia</taxon>
        <taxon>Pirellulales</taxon>
        <taxon>Lacipirellulaceae</taxon>
        <taxon>Pirellulimonas</taxon>
    </lineage>
</organism>
<comment type="similarity">
    <text evidence="1 2">Belongs to the anti-sigma-factor antagonist family.</text>
</comment>
<dbReference type="KEGG" id="pnd:Pla175_19670"/>
<dbReference type="PROSITE" id="PS50801">
    <property type="entry name" value="STAS"/>
    <property type="match status" value="1"/>
</dbReference>
<dbReference type="Gene3D" id="3.30.750.24">
    <property type="entry name" value="STAS domain"/>
    <property type="match status" value="1"/>
</dbReference>
<accession>A0A518DAS1</accession>
<dbReference type="Pfam" id="PF01740">
    <property type="entry name" value="STAS"/>
    <property type="match status" value="1"/>
</dbReference>
<evidence type="ECO:0000259" key="3">
    <source>
        <dbReference type="PROSITE" id="PS50801"/>
    </source>
</evidence>
<dbReference type="AlphaFoldDB" id="A0A518DAS1"/>
<name>A0A518DAS1_9BACT</name>
<evidence type="ECO:0000313" key="5">
    <source>
        <dbReference type="Proteomes" id="UP000317429"/>
    </source>
</evidence>
<keyword evidence="5" id="KW-1185">Reference proteome</keyword>
<evidence type="ECO:0000313" key="4">
    <source>
        <dbReference type="EMBL" id="QDU88587.1"/>
    </source>
</evidence>
<evidence type="ECO:0000256" key="2">
    <source>
        <dbReference type="RuleBase" id="RU003749"/>
    </source>
</evidence>
<dbReference type="InterPro" id="IPR036513">
    <property type="entry name" value="STAS_dom_sf"/>
</dbReference>
<dbReference type="RefSeq" id="WP_145283664.1">
    <property type="nucleotide sequence ID" value="NZ_CP036291.1"/>
</dbReference>
<dbReference type="InterPro" id="IPR002645">
    <property type="entry name" value="STAS_dom"/>
</dbReference>
<evidence type="ECO:0000256" key="1">
    <source>
        <dbReference type="ARBA" id="ARBA00009013"/>
    </source>
</evidence>
<dbReference type="SUPFAM" id="SSF52091">
    <property type="entry name" value="SpoIIaa-like"/>
    <property type="match status" value="1"/>
</dbReference>